<keyword evidence="1" id="KW-0472">Membrane</keyword>
<feature type="transmembrane region" description="Helical" evidence="1">
    <location>
        <begin position="235"/>
        <end position="261"/>
    </location>
</feature>
<feature type="transmembrane region" description="Helical" evidence="1">
    <location>
        <begin position="92"/>
        <end position="112"/>
    </location>
</feature>
<organism evidence="3 4">
    <name type="scientific">Novosphingobium indicum</name>
    <dbReference type="NCBI Taxonomy" id="462949"/>
    <lineage>
        <taxon>Bacteria</taxon>
        <taxon>Pseudomonadati</taxon>
        <taxon>Pseudomonadota</taxon>
        <taxon>Alphaproteobacteria</taxon>
        <taxon>Sphingomonadales</taxon>
        <taxon>Sphingomonadaceae</taxon>
        <taxon>Novosphingobium</taxon>
    </lineage>
</organism>
<keyword evidence="1" id="KW-0812">Transmembrane</keyword>
<feature type="domain" description="Acyltransferase 3" evidence="2">
    <location>
        <begin position="26"/>
        <end position="349"/>
    </location>
</feature>
<feature type="transmembrane region" description="Helical" evidence="1">
    <location>
        <begin position="299"/>
        <end position="317"/>
    </location>
</feature>
<dbReference type="Pfam" id="PF01757">
    <property type="entry name" value="Acyl_transf_3"/>
    <property type="match status" value="1"/>
</dbReference>
<reference evidence="4" key="1">
    <citation type="journal article" date="2019" name="Int. J. Syst. Evol. Microbiol.">
        <title>The Global Catalogue of Microorganisms (GCM) 10K type strain sequencing project: providing services to taxonomists for standard genome sequencing and annotation.</title>
        <authorList>
            <consortium name="The Broad Institute Genomics Platform"/>
            <consortium name="The Broad Institute Genome Sequencing Center for Infectious Disease"/>
            <person name="Wu L."/>
            <person name="Ma J."/>
        </authorList>
    </citation>
    <scope>NUCLEOTIDE SEQUENCE [LARGE SCALE GENOMIC DNA]</scope>
    <source>
        <strain evidence="4">CGMCC 1.6784</strain>
    </source>
</reference>
<feature type="transmembrane region" description="Helical" evidence="1">
    <location>
        <begin position="173"/>
        <end position="191"/>
    </location>
</feature>
<feature type="transmembrane region" description="Helical" evidence="1">
    <location>
        <begin position="329"/>
        <end position="350"/>
    </location>
</feature>
<dbReference type="InterPro" id="IPR050879">
    <property type="entry name" value="Acyltransferase_3"/>
</dbReference>
<gene>
    <name evidence="3" type="ORF">GCM10011349_09820</name>
</gene>
<evidence type="ECO:0000256" key="1">
    <source>
        <dbReference type="SAM" id="Phobius"/>
    </source>
</evidence>
<feature type="transmembrane region" description="Helical" evidence="1">
    <location>
        <begin position="267"/>
        <end position="287"/>
    </location>
</feature>
<evidence type="ECO:0000313" key="4">
    <source>
        <dbReference type="Proteomes" id="UP000605099"/>
    </source>
</evidence>
<accession>A0ABQ2JE19</accession>
<keyword evidence="4" id="KW-1185">Reference proteome</keyword>
<dbReference type="RefSeq" id="WP_188818582.1">
    <property type="nucleotide sequence ID" value="NZ_BMLK01000004.1"/>
</dbReference>
<dbReference type="PANTHER" id="PTHR23028:SF134">
    <property type="entry name" value="PUTATIVE (AFU_ORTHOLOGUE AFUA_4G08520)-RELATED"/>
    <property type="match status" value="1"/>
</dbReference>
<feature type="transmembrane region" description="Helical" evidence="1">
    <location>
        <begin position="203"/>
        <end position="223"/>
    </location>
</feature>
<protein>
    <submittedName>
        <fullName evidence="3">Acetyltransferase</fullName>
    </submittedName>
</protein>
<feature type="transmembrane region" description="Helical" evidence="1">
    <location>
        <begin position="51"/>
        <end position="71"/>
    </location>
</feature>
<comment type="caution">
    <text evidence="3">The sequence shown here is derived from an EMBL/GenBank/DDBJ whole genome shotgun (WGS) entry which is preliminary data.</text>
</comment>
<dbReference type="InterPro" id="IPR002656">
    <property type="entry name" value="Acyl_transf_3_dom"/>
</dbReference>
<proteinExistence type="predicted"/>
<name>A0ABQ2JE19_9SPHN</name>
<keyword evidence="1" id="KW-1133">Transmembrane helix</keyword>
<dbReference type="PANTHER" id="PTHR23028">
    <property type="entry name" value="ACETYLTRANSFERASE"/>
    <property type="match status" value="1"/>
</dbReference>
<evidence type="ECO:0000259" key="2">
    <source>
        <dbReference type="Pfam" id="PF01757"/>
    </source>
</evidence>
<dbReference type="EMBL" id="BMLK01000004">
    <property type="protein sequence ID" value="GGN44588.1"/>
    <property type="molecule type" value="Genomic_DNA"/>
</dbReference>
<feature type="transmembrane region" description="Helical" evidence="1">
    <location>
        <begin position="142"/>
        <end position="166"/>
    </location>
</feature>
<dbReference type="Proteomes" id="UP000605099">
    <property type="component" value="Unassembled WGS sequence"/>
</dbReference>
<sequence>MSETGTATDRAGVSTPVRSVPGRYVTLDGMRGIAALAVALFHFDFIRAPHGYIAVDFFFALSGFVLWQAYYTRWKERSYGTLAFMRQRAIRLYPLFLLGIILCTLTALGKLAGEGWNSAVAHKILYSLPTNLLMLPSPVAQALFPINLPAWTLFFELLASLAMVTVMFRLPKWGLIGICLISAALLVPVILERQNANIGALWREWPTALARTMFSFSLGAVIARLPQPADRPRGWAGALLLLAAAYLLGLFVGFGMGISIPVKTPEVGLYDLACILVLWPILLILGARFEVPAMLAPPARFLGDVSFALYAVHWALIDPFKWLKNDVGVPALLSAVLYIGTGLILSWCAVKWFDEPVRRRLSAYFHRTRKSSLAASTA</sequence>
<evidence type="ECO:0000313" key="3">
    <source>
        <dbReference type="EMBL" id="GGN44588.1"/>
    </source>
</evidence>